<keyword evidence="5 8" id="KW-0408">Iron</keyword>
<proteinExistence type="predicted"/>
<organism evidence="10 11">
    <name type="scientific">[Mycobacterium] burgundiense</name>
    <dbReference type="NCBI Taxonomy" id="3064286"/>
    <lineage>
        <taxon>Bacteria</taxon>
        <taxon>Bacillati</taxon>
        <taxon>Actinomycetota</taxon>
        <taxon>Actinomycetes</taxon>
        <taxon>Mycobacteriales</taxon>
        <taxon>Mycobacteriaceae</taxon>
        <taxon>Mycolicibacterium</taxon>
    </lineage>
</organism>
<reference evidence="10 11" key="1">
    <citation type="submission" date="2023-08" db="EMBL/GenBank/DDBJ databases">
        <authorList>
            <person name="Folkvardsen B D."/>
            <person name="Norman A."/>
        </authorList>
    </citation>
    <scope>NUCLEOTIDE SEQUENCE [LARGE SCALE GENOMIC DNA]</scope>
    <source>
        <strain evidence="10 11">Mu0053</strain>
    </source>
</reference>
<dbReference type="Proteomes" id="UP001190465">
    <property type="component" value="Chromosome"/>
</dbReference>
<gene>
    <name evidence="10" type="ORF">MU0053_002701</name>
</gene>
<dbReference type="InterPro" id="IPR051269">
    <property type="entry name" value="Fe-S_cluster_ET"/>
</dbReference>
<dbReference type="Pfam" id="PF13459">
    <property type="entry name" value="Fer4_15"/>
    <property type="match status" value="1"/>
</dbReference>
<sequence length="64" mass="6516">MADVAVDLDKCIGTGMCEASAPNVFQVGDDGQAQVRTAKVAPEDLDAAKEAVANCPTGALTLHD</sequence>
<dbReference type="PRINTS" id="PR00352">
    <property type="entry name" value="3FE4SFRDOXIN"/>
</dbReference>
<comment type="cofactor">
    <cofactor evidence="1">
        <name>[3Fe-4S] cluster</name>
        <dbReference type="ChEBI" id="CHEBI:21137"/>
    </cofactor>
</comment>
<keyword evidence="2 8" id="KW-0813">Transport</keyword>
<keyword evidence="6 8" id="KW-0411">Iron-sulfur</keyword>
<keyword evidence="4 8" id="KW-0249">Electron transport</keyword>
<dbReference type="PANTHER" id="PTHR36923">
    <property type="entry name" value="FERREDOXIN"/>
    <property type="match status" value="1"/>
</dbReference>
<dbReference type="InterPro" id="IPR017896">
    <property type="entry name" value="4Fe4S_Fe-S-bd"/>
</dbReference>
<evidence type="ECO:0000256" key="7">
    <source>
        <dbReference type="ARBA" id="ARBA00023291"/>
    </source>
</evidence>
<dbReference type="Gene3D" id="3.30.70.20">
    <property type="match status" value="1"/>
</dbReference>
<evidence type="ECO:0000259" key="9">
    <source>
        <dbReference type="PROSITE" id="PS51379"/>
    </source>
</evidence>
<dbReference type="RefSeq" id="WP_308478153.1">
    <property type="nucleotide sequence ID" value="NZ_OY726397.1"/>
</dbReference>
<protein>
    <recommendedName>
        <fullName evidence="8">Ferredoxin</fullName>
    </recommendedName>
</protein>
<evidence type="ECO:0000256" key="8">
    <source>
        <dbReference type="RuleBase" id="RU368020"/>
    </source>
</evidence>
<keyword evidence="3 8" id="KW-0479">Metal-binding</keyword>
<dbReference type="SUPFAM" id="SSF54862">
    <property type="entry name" value="4Fe-4S ferredoxins"/>
    <property type="match status" value="1"/>
</dbReference>
<dbReference type="InterPro" id="IPR001080">
    <property type="entry name" value="3Fe4S_ferredoxin"/>
</dbReference>
<evidence type="ECO:0000256" key="3">
    <source>
        <dbReference type="ARBA" id="ARBA00022723"/>
    </source>
</evidence>
<dbReference type="PROSITE" id="PS51379">
    <property type="entry name" value="4FE4S_FER_2"/>
    <property type="match status" value="1"/>
</dbReference>
<keyword evidence="7" id="KW-0003">3Fe-4S</keyword>
<evidence type="ECO:0000256" key="1">
    <source>
        <dbReference type="ARBA" id="ARBA00001927"/>
    </source>
</evidence>
<evidence type="ECO:0000313" key="11">
    <source>
        <dbReference type="Proteomes" id="UP001190465"/>
    </source>
</evidence>
<dbReference type="PANTHER" id="PTHR36923:SF3">
    <property type="entry name" value="FERREDOXIN"/>
    <property type="match status" value="1"/>
</dbReference>
<evidence type="ECO:0000256" key="6">
    <source>
        <dbReference type="ARBA" id="ARBA00023014"/>
    </source>
</evidence>
<comment type="function">
    <text evidence="8">Ferredoxins are iron-sulfur proteins that transfer electrons in a wide variety of metabolic reactions.</text>
</comment>
<feature type="domain" description="4Fe-4S ferredoxin-type" evidence="9">
    <location>
        <begin position="2"/>
        <end position="30"/>
    </location>
</feature>
<accession>A0ABM9LTK5</accession>
<dbReference type="EMBL" id="OY726397">
    <property type="protein sequence ID" value="CAJ1504504.1"/>
    <property type="molecule type" value="Genomic_DNA"/>
</dbReference>
<name>A0ABM9LTK5_9MYCO</name>
<evidence type="ECO:0000256" key="5">
    <source>
        <dbReference type="ARBA" id="ARBA00023004"/>
    </source>
</evidence>
<evidence type="ECO:0000313" key="10">
    <source>
        <dbReference type="EMBL" id="CAJ1504504.1"/>
    </source>
</evidence>
<evidence type="ECO:0000256" key="4">
    <source>
        <dbReference type="ARBA" id="ARBA00022982"/>
    </source>
</evidence>
<evidence type="ECO:0000256" key="2">
    <source>
        <dbReference type="ARBA" id="ARBA00022448"/>
    </source>
</evidence>
<keyword evidence="11" id="KW-1185">Reference proteome</keyword>